<sequence length="123" mass="13554">MKIFGSRLLIRIQSRGVYVKHIWGLPVNIPRRRNDNRGEFLLPPATTASPVAMRAALALRLIHVPDRGLWILPRAGAPPLPGCVRRQPPSTSSPECSARSDPATIPWRPLQGGKGTKEAREPL</sequence>
<protein>
    <submittedName>
        <fullName evidence="2">Uncharacterized protein</fullName>
    </submittedName>
</protein>
<gene>
    <name evidence="2" type="ORF">SETIT_9G544300v2</name>
</gene>
<name>A0A368SVZ0_SETIT</name>
<evidence type="ECO:0000313" key="2">
    <source>
        <dbReference type="EMBL" id="RCV46602.1"/>
    </source>
</evidence>
<organism evidence="2">
    <name type="scientific">Setaria italica</name>
    <name type="common">Foxtail millet</name>
    <name type="synonym">Panicum italicum</name>
    <dbReference type="NCBI Taxonomy" id="4555"/>
    <lineage>
        <taxon>Eukaryota</taxon>
        <taxon>Viridiplantae</taxon>
        <taxon>Streptophyta</taxon>
        <taxon>Embryophyta</taxon>
        <taxon>Tracheophyta</taxon>
        <taxon>Spermatophyta</taxon>
        <taxon>Magnoliopsida</taxon>
        <taxon>Liliopsida</taxon>
        <taxon>Poales</taxon>
        <taxon>Poaceae</taxon>
        <taxon>PACMAD clade</taxon>
        <taxon>Panicoideae</taxon>
        <taxon>Panicodae</taxon>
        <taxon>Paniceae</taxon>
        <taxon>Cenchrinae</taxon>
        <taxon>Setaria</taxon>
    </lineage>
</organism>
<reference evidence="2" key="2">
    <citation type="submission" date="2015-07" db="EMBL/GenBank/DDBJ databases">
        <authorList>
            <person name="Noorani M."/>
        </authorList>
    </citation>
    <scope>NUCLEOTIDE SEQUENCE</scope>
    <source>
        <strain evidence="2">Yugu1</strain>
    </source>
</reference>
<feature type="region of interest" description="Disordered" evidence="1">
    <location>
        <begin position="82"/>
        <end position="123"/>
    </location>
</feature>
<accession>A0A368SVZ0</accession>
<proteinExistence type="predicted"/>
<evidence type="ECO:0000256" key="1">
    <source>
        <dbReference type="SAM" id="MobiDB-lite"/>
    </source>
</evidence>
<dbReference type="EMBL" id="CM003536">
    <property type="protein sequence ID" value="RCV46602.1"/>
    <property type="molecule type" value="Genomic_DNA"/>
</dbReference>
<reference evidence="2" key="1">
    <citation type="journal article" date="2012" name="Nat. Biotechnol.">
        <title>Reference genome sequence of the model plant Setaria.</title>
        <authorList>
            <person name="Bennetzen J.L."/>
            <person name="Schmutz J."/>
            <person name="Wang H."/>
            <person name="Percifield R."/>
            <person name="Hawkins J."/>
            <person name="Pontaroli A.C."/>
            <person name="Estep M."/>
            <person name="Feng L."/>
            <person name="Vaughn J.N."/>
            <person name="Grimwood J."/>
            <person name="Jenkins J."/>
            <person name="Barry K."/>
            <person name="Lindquist E."/>
            <person name="Hellsten U."/>
            <person name="Deshpande S."/>
            <person name="Wang X."/>
            <person name="Wu X."/>
            <person name="Mitros T."/>
            <person name="Triplett J."/>
            <person name="Yang X."/>
            <person name="Ye C.Y."/>
            <person name="Mauro-Herrera M."/>
            <person name="Wang L."/>
            <person name="Li P."/>
            <person name="Sharma M."/>
            <person name="Sharma R."/>
            <person name="Ronald P.C."/>
            <person name="Panaud O."/>
            <person name="Kellogg E.A."/>
            <person name="Brutnell T.P."/>
            <person name="Doust A.N."/>
            <person name="Tuskan G.A."/>
            <person name="Rokhsar D."/>
            <person name="Devos K.M."/>
        </authorList>
    </citation>
    <scope>NUCLEOTIDE SEQUENCE [LARGE SCALE GENOMIC DNA]</scope>
    <source>
        <strain evidence="2">Yugu1</strain>
    </source>
</reference>
<dbReference type="AlphaFoldDB" id="A0A368SVZ0"/>